<evidence type="ECO:0000256" key="1">
    <source>
        <dbReference type="SAM" id="SignalP"/>
    </source>
</evidence>
<accession>A0ABY2WIX0</accession>
<evidence type="ECO:0000313" key="2">
    <source>
        <dbReference type="EMBL" id="TMU54545.1"/>
    </source>
</evidence>
<sequence>MRKCLAVLFLVFMSSCQLFMSKEEKTDKIVHDKLQEIDWNTIENYPLFVGECDEVDSKAIQKECFQTVLMHYFSEALSDLQFQVKKDLNDTVFVDFNIDEQGWILISNIEESSSVLGEIENFNELISERLNDLTTVKSATYQGIPVKMRIRLPIVLNTQ</sequence>
<dbReference type="PROSITE" id="PS51257">
    <property type="entry name" value="PROKAR_LIPOPROTEIN"/>
    <property type="match status" value="1"/>
</dbReference>
<dbReference type="RefSeq" id="WP_138835822.1">
    <property type="nucleotide sequence ID" value="NZ_VCNI01000002.1"/>
</dbReference>
<keyword evidence="3" id="KW-1185">Reference proteome</keyword>
<comment type="caution">
    <text evidence="2">The sequence shown here is derived from an EMBL/GenBank/DDBJ whole genome shotgun (WGS) entry which is preliminary data.</text>
</comment>
<gene>
    <name evidence="2" type="ORF">FGG15_10015</name>
</gene>
<organism evidence="2 3">
    <name type="scientific">Flagellimonas algicola</name>
    <dbReference type="NCBI Taxonomy" id="2583815"/>
    <lineage>
        <taxon>Bacteria</taxon>
        <taxon>Pseudomonadati</taxon>
        <taxon>Bacteroidota</taxon>
        <taxon>Flavobacteriia</taxon>
        <taxon>Flavobacteriales</taxon>
        <taxon>Flavobacteriaceae</taxon>
        <taxon>Flagellimonas</taxon>
    </lineage>
</organism>
<feature type="chain" id="PRO_5045582043" description="TonB-like protein" evidence="1">
    <location>
        <begin position="21"/>
        <end position="159"/>
    </location>
</feature>
<name>A0ABY2WIX0_9FLAO</name>
<dbReference type="EMBL" id="VCNI01000002">
    <property type="protein sequence ID" value="TMU54545.1"/>
    <property type="molecule type" value="Genomic_DNA"/>
</dbReference>
<feature type="signal peptide" evidence="1">
    <location>
        <begin position="1"/>
        <end position="20"/>
    </location>
</feature>
<keyword evidence="1" id="KW-0732">Signal</keyword>
<evidence type="ECO:0000313" key="3">
    <source>
        <dbReference type="Proteomes" id="UP000751614"/>
    </source>
</evidence>
<evidence type="ECO:0008006" key="4">
    <source>
        <dbReference type="Google" id="ProtNLM"/>
    </source>
</evidence>
<proteinExistence type="predicted"/>
<reference evidence="2 3" key="1">
    <citation type="submission" date="2019-05" db="EMBL/GenBank/DDBJ databases">
        <title>Flagellimonas sp. AsT0115, sp. nov., isolated from a marine red algae, Asparagopsis taxiformis.</title>
        <authorList>
            <person name="Kim J."/>
            <person name="Jeong S.E."/>
            <person name="Jeon C.O."/>
        </authorList>
    </citation>
    <scope>NUCLEOTIDE SEQUENCE [LARGE SCALE GENOMIC DNA]</scope>
    <source>
        <strain evidence="2 3">AsT0115</strain>
    </source>
</reference>
<protein>
    <recommendedName>
        <fullName evidence="4">TonB-like protein</fullName>
    </recommendedName>
</protein>
<dbReference type="Proteomes" id="UP000751614">
    <property type="component" value="Unassembled WGS sequence"/>
</dbReference>